<comment type="caution">
    <text evidence="2">The sequence shown here is derived from an EMBL/GenBank/DDBJ whole genome shotgun (WGS) entry which is preliminary data.</text>
</comment>
<name>A0A367FG68_9ACTN</name>
<reference evidence="2 3" key="1">
    <citation type="submission" date="2018-06" db="EMBL/GenBank/DDBJ databases">
        <title>Sphaerisporangium craniellae sp. nov., isolated from a marine sponge in the South China Sea.</title>
        <authorList>
            <person name="Li L."/>
        </authorList>
    </citation>
    <scope>NUCLEOTIDE SEQUENCE [LARGE SCALE GENOMIC DNA]</scope>
    <source>
        <strain evidence="2 3">CCTCC AA 208026</strain>
    </source>
</reference>
<protein>
    <submittedName>
        <fullName evidence="2">Uncharacterized protein</fullName>
    </submittedName>
</protein>
<feature type="region of interest" description="Disordered" evidence="1">
    <location>
        <begin position="431"/>
        <end position="450"/>
    </location>
</feature>
<dbReference type="RefSeq" id="WP_114030619.1">
    <property type="nucleotide sequence ID" value="NZ_QOIL01000012.1"/>
</dbReference>
<evidence type="ECO:0000313" key="3">
    <source>
        <dbReference type="Proteomes" id="UP000253094"/>
    </source>
</evidence>
<accession>A0A367FG68</accession>
<feature type="region of interest" description="Disordered" evidence="1">
    <location>
        <begin position="74"/>
        <end position="101"/>
    </location>
</feature>
<dbReference type="Proteomes" id="UP000253094">
    <property type="component" value="Unassembled WGS sequence"/>
</dbReference>
<dbReference type="EMBL" id="QOIL01000012">
    <property type="protein sequence ID" value="RCG28899.1"/>
    <property type="molecule type" value="Genomic_DNA"/>
</dbReference>
<dbReference type="AlphaFoldDB" id="A0A367FG68"/>
<proteinExistence type="predicted"/>
<evidence type="ECO:0000256" key="1">
    <source>
        <dbReference type="SAM" id="MobiDB-lite"/>
    </source>
</evidence>
<gene>
    <name evidence="2" type="ORF">DQ384_21235</name>
</gene>
<organism evidence="2 3">
    <name type="scientific">Sphaerisporangium album</name>
    <dbReference type="NCBI Taxonomy" id="509200"/>
    <lineage>
        <taxon>Bacteria</taxon>
        <taxon>Bacillati</taxon>
        <taxon>Actinomycetota</taxon>
        <taxon>Actinomycetes</taxon>
        <taxon>Streptosporangiales</taxon>
        <taxon>Streptosporangiaceae</taxon>
        <taxon>Sphaerisporangium</taxon>
    </lineage>
</organism>
<sequence>MAAVQWDPFEAIERDVRAMLADPRWADVPAPTQAQAMAARLLRTEDGACWLFGAHARWYRHDASDGAWHLSAPPADPGVRAAARAPQPPPPIPDELLPGPSDLSYDRGSTQAFVGPDVSRQMTVRIRELLVEACRPKEDVPLVSGPLRETFYADVTAAVAAIWGTIMWCAYAPAFDGNEVLLSMFGEFLARPLPGDDWVRWLPPMPLEALTGLYAERLDHGAQGQGLRLAGLMAGTARVLAPDPRFSPRAGALLAMVEPLLARPWLDHRARGATAVRDAWLGRCPRPLRAAVLAETSPEDHFRHRLYDMVEALSFVASHGADPRAVAASLLAADVHELAPGEAARLYPLLDPELRRTYYAVLVGPDHPLRGCWPRDGEPPDALHPPDRASAAALLGAGYATGLAWCALTGTAPPPRGFPSSAATVSCLIGERDDPLPEAPETSGEWIHHT</sequence>
<keyword evidence="3" id="KW-1185">Reference proteome</keyword>
<dbReference type="OrthoDB" id="3497177at2"/>
<evidence type="ECO:0000313" key="2">
    <source>
        <dbReference type="EMBL" id="RCG28899.1"/>
    </source>
</evidence>